<dbReference type="GO" id="GO:0070182">
    <property type="term" value="F:DNA polymerase binding"/>
    <property type="evidence" value="ECO:0007669"/>
    <property type="project" value="TreeGrafter"/>
</dbReference>
<evidence type="ECO:0000256" key="3">
    <source>
        <dbReference type="ARBA" id="ARBA00022843"/>
    </source>
</evidence>
<sequence length="147" mass="16360">MVLLRQQQQSQKRSSSSFVPPFPPPKIPKPQNDIGTAVDAVEKMVSILAEGGCTLVNPLGPPSLPSYPYKLHRHLSRLFSSTDNRFVFLSSFSSYIQSSSNLRRLDAIETRELAGKKAKLAVAELAKLSRRQIIKKGGRSFLLLPQR</sequence>
<dbReference type="GO" id="GO:0005634">
    <property type="term" value="C:nucleus"/>
    <property type="evidence" value="ECO:0007669"/>
    <property type="project" value="UniProtKB-SubCell"/>
</dbReference>
<keyword evidence="4" id="KW-0539">Nucleus</keyword>
<dbReference type="GO" id="GO:0000793">
    <property type="term" value="C:condensed chromosome"/>
    <property type="evidence" value="ECO:0007669"/>
    <property type="project" value="TreeGrafter"/>
</dbReference>
<evidence type="ECO:0000256" key="2">
    <source>
        <dbReference type="ARBA" id="ARBA00022499"/>
    </source>
</evidence>
<keyword evidence="8" id="KW-1185">Reference proteome</keyword>
<dbReference type="PANTHER" id="PTHR32086:SF0">
    <property type="entry name" value="FANCONI ANEMIA GROUP D2 PROTEIN"/>
    <property type="match status" value="1"/>
</dbReference>
<dbReference type="PANTHER" id="PTHR32086">
    <property type="entry name" value="FANCONI ANEMIA GROUP D2 PROTEIN"/>
    <property type="match status" value="1"/>
</dbReference>
<evidence type="ECO:0000256" key="4">
    <source>
        <dbReference type="ARBA" id="ARBA00023242"/>
    </source>
</evidence>
<protein>
    <submittedName>
        <fullName evidence="7">Fanconi anemia group D2 protein-like protein</fullName>
    </submittedName>
</protein>
<proteinExistence type="inferred from homology"/>
<evidence type="ECO:0000313" key="8">
    <source>
        <dbReference type="Proteomes" id="UP000325315"/>
    </source>
</evidence>
<name>A0A5B6WIJ2_9ROSI</name>
<evidence type="ECO:0000313" key="7">
    <source>
        <dbReference type="EMBL" id="KAA3480712.1"/>
    </source>
</evidence>
<feature type="region of interest" description="Disordered" evidence="6">
    <location>
        <begin position="1"/>
        <end position="33"/>
    </location>
</feature>
<dbReference type="InterPro" id="IPR029448">
    <property type="entry name" value="FANCD2"/>
</dbReference>
<dbReference type="GO" id="GO:0031573">
    <property type="term" value="P:mitotic intra-S DNA damage checkpoint signaling"/>
    <property type="evidence" value="ECO:0007669"/>
    <property type="project" value="TreeGrafter"/>
</dbReference>
<evidence type="ECO:0000256" key="1">
    <source>
        <dbReference type="ARBA" id="ARBA00004123"/>
    </source>
</evidence>
<keyword evidence="2" id="KW-1017">Isopeptide bond</keyword>
<organism evidence="7 8">
    <name type="scientific">Gossypium australe</name>
    <dbReference type="NCBI Taxonomy" id="47621"/>
    <lineage>
        <taxon>Eukaryota</taxon>
        <taxon>Viridiplantae</taxon>
        <taxon>Streptophyta</taxon>
        <taxon>Embryophyta</taxon>
        <taxon>Tracheophyta</taxon>
        <taxon>Spermatophyta</taxon>
        <taxon>Magnoliopsida</taxon>
        <taxon>eudicotyledons</taxon>
        <taxon>Gunneridae</taxon>
        <taxon>Pentapetalae</taxon>
        <taxon>rosids</taxon>
        <taxon>malvids</taxon>
        <taxon>Malvales</taxon>
        <taxon>Malvaceae</taxon>
        <taxon>Malvoideae</taxon>
        <taxon>Gossypium</taxon>
    </lineage>
</organism>
<comment type="similarity">
    <text evidence="5">Belongs to the Fanconi anemia protein FANCD2 family.</text>
</comment>
<feature type="compositionally biased region" description="Low complexity" evidence="6">
    <location>
        <begin position="1"/>
        <end position="19"/>
    </location>
</feature>
<dbReference type="Proteomes" id="UP000325315">
    <property type="component" value="Unassembled WGS sequence"/>
</dbReference>
<comment type="caution">
    <text evidence="7">The sequence shown here is derived from an EMBL/GenBank/DDBJ whole genome shotgun (WGS) entry which is preliminary data.</text>
</comment>
<dbReference type="EMBL" id="SMMG02000003">
    <property type="protein sequence ID" value="KAA3480712.1"/>
    <property type="molecule type" value="Genomic_DNA"/>
</dbReference>
<reference evidence="8" key="1">
    <citation type="journal article" date="2019" name="Plant Biotechnol. J.">
        <title>Genome sequencing of the Australian wild diploid species Gossypium australe highlights disease resistance and delayed gland morphogenesis.</title>
        <authorList>
            <person name="Cai Y."/>
            <person name="Cai X."/>
            <person name="Wang Q."/>
            <person name="Wang P."/>
            <person name="Zhang Y."/>
            <person name="Cai C."/>
            <person name="Xu Y."/>
            <person name="Wang K."/>
            <person name="Zhou Z."/>
            <person name="Wang C."/>
            <person name="Geng S."/>
            <person name="Li B."/>
            <person name="Dong Q."/>
            <person name="Hou Y."/>
            <person name="Wang H."/>
            <person name="Ai P."/>
            <person name="Liu Z."/>
            <person name="Yi F."/>
            <person name="Sun M."/>
            <person name="An G."/>
            <person name="Cheng J."/>
            <person name="Zhang Y."/>
            <person name="Shi Q."/>
            <person name="Xie Y."/>
            <person name="Shi X."/>
            <person name="Chang Y."/>
            <person name="Huang F."/>
            <person name="Chen Y."/>
            <person name="Hong S."/>
            <person name="Mi L."/>
            <person name="Sun Q."/>
            <person name="Zhang L."/>
            <person name="Zhou B."/>
            <person name="Peng R."/>
            <person name="Zhang X."/>
            <person name="Liu F."/>
        </authorList>
    </citation>
    <scope>NUCLEOTIDE SEQUENCE [LARGE SCALE GENOMIC DNA]</scope>
    <source>
        <strain evidence="8">cv. PA1801</strain>
    </source>
</reference>
<keyword evidence="3" id="KW-0832">Ubl conjugation</keyword>
<evidence type="ECO:0000256" key="6">
    <source>
        <dbReference type="SAM" id="MobiDB-lite"/>
    </source>
</evidence>
<comment type="subcellular location">
    <subcellularLocation>
        <location evidence="1">Nucleus</location>
    </subcellularLocation>
</comment>
<dbReference type="GO" id="GO:0007129">
    <property type="term" value="P:homologous chromosome pairing at meiosis"/>
    <property type="evidence" value="ECO:0007669"/>
    <property type="project" value="TreeGrafter"/>
</dbReference>
<dbReference type="GO" id="GO:1990918">
    <property type="term" value="P:double-strand break repair involved in meiotic recombination"/>
    <property type="evidence" value="ECO:0007669"/>
    <property type="project" value="TreeGrafter"/>
</dbReference>
<dbReference type="AlphaFoldDB" id="A0A5B6WIJ2"/>
<dbReference type="GO" id="GO:0036297">
    <property type="term" value="P:interstrand cross-link repair"/>
    <property type="evidence" value="ECO:0007669"/>
    <property type="project" value="TreeGrafter"/>
</dbReference>
<accession>A0A5B6WIJ2</accession>
<evidence type="ECO:0000256" key="5">
    <source>
        <dbReference type="ARBA" id="ARBA00093456"/>
    </source>
</evidence>
<gene>
    <name evidence="7" type="ORF">EPI10_021128</name>
</gene>